<evidence type="ECO:0000259" key="2">
    <source>
        <dbReference type="Pfam" id="PF14432"/>
    </source>
</evidence>
<proteinExistence type="inferred from homology"/>
<evidence type="ECO:0000256" key="1">
    <source>
        <dbReference type="ARBA" id="ARBA00006643"/>
    </source>
</evidence>
<accession>A0ABR2RDC7</accession>
<protein>
    <recommendedName>
        <fullName evidence="2">DYW domain-containing protein</fullName>
    </recommendedName>
</protein>
<organism evidence="3 4">
    <name type="scientific">Hibiscus sabdariffa</name>
    <name type="common">roselle</name>
    <dbReference type="NCBI Taxonomy" id="183260"/>
    <lineage>
        <taxon>Eukaryota</taxon>
        <taxon>Viridiplantae</taxon>
        <taxon>Streptophyta</taxon>
        <taxon>Embryophyta</taxon>
        <taxon>Tracheophyta</taxon>
        <taxon>Spermatophyta</taxon>
        <taxon>Magnoliopsida</taxon>
        <taxon>eudicotyledons</taxon>
        <taxon>Gunneridae</taxon>
        <taxon>Pentapetalae</taxon>
        <taxon>rosids</taxon>
        <taxon>malvids</taxon>
        <taxon>Malvales</taxon>
        <taxon>Malvaceae</taxon>
        <taxon>Malvoideae</taxon>
        <taxon>Hibiscus</taxon>
    </lineage>
</organism>
<keyword evidence="4" id="KW-1185">Reference proteome</keyword>
<evidence type="ECO:0000313" key="3">
    <source>
        <dbReference type="EMBL" id="KAK9010907.1"/>
    </source>
</evidence>
<sequence length="90" mass="10030">MCYSANDMLHPQMEKEGYKPDTSCVLRDVDEKIKIEYSEWLAIAFALISTPAESPILYWGSLLVDWPDSIASLISPPTLVADGKELNIQG</sequence>
<comment type="similarity">
    <text evidence="1">Belongs to the PPR family. PCMP-H subfamily.</text>
</comment>
<dbReference type="Proteomes" id="UP001396334">
    <property type="component" value="Unassembled WGS sequence"/>
</dbReference>
<dbReference type="InterPro" id="IPR032867">
    <property type="entry name" value="DYW_dom"/>
</dbReference>
<feature type="domain" description="DYW" evidence="2">
    <location>
        <begin position="17"/>
        <end position="56"/>
    </location>
</feature>
<comment type="caution">
    <text evidence="3">The sequence shown here is derived from an EMBL/GenBank/DDBJ whole genome shotgun (WGS) entry which is preliminary data.</text>
</comment>
<evidence type="ECO:0000313" key="4">
    <source>
        <dbReference type="Proteomes" id="UP001396334"/>
    </source>
</evidence>
<dbReference type="EMBL" id="JBBPBN010000023">
    <property type="protein sequence ID" value="KAK9010907.1"/>
    <property type="molecule type" value="Genomic_DNA"/>
</dbReference>
<reference evidence="3 4" key="1">
    <citation type="journal article" date="2024" name="G3 (Bethesda)">
        <title>Genome assembly of Hibiscus sabdariffa L. provides insights into metabolisms of medicinal natural products.</title>
        <authorList>
            <person name="Kim T."/>
        </authorList>
    </citation>
    <scope>NUCLEOTIDE SEQUENCE [LARGE SCALE GENOMIC DNA]</scope>
    <source>
        <strain evidence="3">TK-2024</strain>
        <tissue evidence="3">Old leaves</tissue>
    </source>
</reference>
<name>A0ABR2RDC7_9ROSI</name>
<dbReference type="Pfam" id="PF14432">
    <property type="entry name" value="DYW_deaminase"/>
    <property type="match status" value="1"/>
</dbReference>
<gene>
    <name evidence="3" type="ORF">V6N11_043774</name>
</gene>